<organism evidence="6 7">
    <name type="scientific">Danaus chrysippus</name>
    <name type="common">African queen</name>
    <dbReference type="NCBI Taxonomy" id="151541"/>
    <lineage>
        <taxon>Eukaryota</taxon>
        <taxon>Metazoa</taxon>
        <taxon>Ecdysozoa</taxon>
        <taxon>Arthropoda</taxon>
        <taxon>Hexapoda</taxon>
        <taxon>Insecta</taxon>
        <taxon>Pterygota</taxon>
        <taxon>Neoptera</taxon>
        <taxon>Endopterygota</taxon>
        <taxon>Lepidoptera</taxon>
        <taxon>Glossata</taxon>
        <taxon>Ditrysia</taxon>
        <taxon>Papilionoidea</taxon>
        <taxon>Nymphalidae</taxon>
        <taxon>Danainae</taxon>
        <taxon>Danaini</taxon>
        <taxon>Danaina</taxon>
        <taxon>Danaus</taxon>
        <taxon>Anosia</taxon>
    </lineage>
</organism>
<dbReference type="GO" id="GO:0004869">
    <property type="term" value="F:cysteine-type endopeptidase inhibitor activity"/>
    <property type="evidence" value="ECO:0007669"/>
    <property type="project" value="UniProtKB-KW"/>
</dbReference>
<feature type="domain" description="Cystatin" evidence="5">
    <location>
        <begin position="24"/>
        <end position="132"/>
    </location>
</feature>
<feature type="chain" id="PRO_5035169552" evidence="4">
    <location>
        <begin position="23"/>
        <end position="136"/>
    </location>
</feature>
<evidence type="ECO:0000313" key="6">
    <source>
        <dbReference type="EMBL" id="CAG9565205.1"/>
    </source>
</evidence>
<dbReference type="GO" id="GO:0031982">
    <property type="term" value="C:vesicle"/>
    <property type="evidence" value="ECO:0007669"/>
    <property type="project" value="TreeGrafter"/>
</dbReference>
<dbReference type="PANTHER" id="PTHR46186">
    <property type="entry name" value="CYSTATIN"/>
    <property type="match status" value="1"/>
</dbReference>
<accession>A0A8J2QL38</accession>
<dbReference type="Proteomes" id="UP000789524">
    <property type="component" value="Unassembled WGS sequence"/>
</dbReference>
<evidence type="ECO:0000313" key="7">
    <source>
        <dbReference type="Proteomes" id="UP000789524"/>
    </source>
</evidence>
<evidence type="ECO:0000259" key="5">
    <source>
        <dbReference type="SMART" id="SM00043"/>
    </source>
</evidence>
<protein>
    <submittedName>
        <fullName evidence="6">(African queen) hypothetical protein</fullName>
    </submittedName>
</protein>
<reference evidence="6" key="1">
    <citation type="submission" date="2021-09" db="EMBL/GenBank/DDBJ databases">
        <authorList>
            <person name="Martin H S."/>
        </authorList>
    </citation>
    <scope>NUCLEOTIDE SEQUENCE</scope>
</reference>
<dbReference type="AlphaFoldDB" id="A0A8J2QL38"/>
<dbReference type="CDD" id="cd00042">
    <property type="entry name" value="CY"/>
    <property type="match status" value="1"/>
</dbReference>
<keyword evidence="2" id="KW-0646">Protease inhibitor</keyword>
<evidence type="ECO:0000256" key="3">
    <source>
        <dbReference type="ARBA" id="ARBA00022704"/>
    </source>
</evidence>
<keyword evidence="3" id="KW-0789">Thiol protease inhibitor</keyword>
<feature type="signal peptide" evidence="4">
    <location>
        <begin position="1"/>
        <end position="22"/>
    </location>
</feature>
<keyword evidence="7" id="KW-1185">Reference proteome</keyword>
<dbReference type="EMBL" id="CAKASE010000053">
    <property type="protein sequence ID" value="CAG9565205.1"/>
    <property type="molecule type" value="Genomic_DNA"/>
</dbReference>
<evidence type="ECO:0000256" key="2">
    <source>
        <dbReference type="ARBA" id="ARBA00022690"/>
    </source>
</evidence>
<evidence type="ECO:0000256" key="4">
    <source>
        <dbReference type="SAM" id="SignalP"/>
    </source>
</evidence>
<dbReference type="InterPro" id="IPR000010">
    <property type="entry name" value="Cystatin_dom"/>
</dbReference>
<dbReference type="OrthoDB" id="6357437at2759"/>
<dbReference type="Gene3D" id="3.10.450.10">
    <property type="match status" value="1"/>
</dbReference>
<name>A0A8J2QL38_9NEOP</name>
<proteinExistence type="inferred from homology"/>
<gene>
    <name evidence="6" type="ORF">DCHRY22_LOCUS6099</name>
</gene>
<dbReference type="SUPFAM" id="SSF54403">
    <property type="entry name" value="Cystatin/monellin"/>
    <property type="match status" value="1"/>
</dbReference>
<comment type="similarity">
    <text evidence="1">Belongs to the cystatin family.</text>
</comment>
<dbReference type="GO" id="GO:0005615">
    <property type="term" value="C:extracellular space"/>
    <property type="evidence" value="ECO:0007669"/>
    <property type="project" value="TreeGrafter"/>
</dbReference>
<evidence type="ECO:0000256" key="1">
    <source>
        <dbReference type="ARBA" id="ARBA00009403"/>
    </source>
</evidence>
<dbReference type="InterPro" id="IPR046350">
    <property type="entry name" value="Cystatin_sf"/>
</dbReference>
<keyword evidence="4" id="KW-0732">Signal</keyword>
<dbReference type="SMART" id="SM00043">
    <property type="entry name" value="CY"/>
    <property type="match status" value="1"/>
</dbReference>
<comment type="caution">
    <text evidence="6">The sequence shown here is derived from an EMBL/GenBank/DDBJ whole genome shotgun (WGS) entry which is preliminary data.</text>
</comment>
<dbReference type="Pfam" id="PF00031">
    <property type="entry name" value="Cystatin"/>
    <property type="match status" value="1"/>
</dbReference>
<dbReference type="GO" id="GO:0005737">
    <property type="term" value="C:cytoplasm"/>
    <property type="evidence" value="ECO:0007669"/>
    <property type="project" value="TreeGrafter"/>
</dbReference>
<sequence>MIWTNCIFALLILLATIVLTEADSINFGPKEKDPSLPMYHAMAVDSLNQYEEQNELSNHHVVLKVIKVTKQVVAGTLTTIDFYAGKTVCRSVLYELVHENCPLDTLSPMLLCQSQLWSRPWLNKREITIKCNNAST</sequence>
<dbReference type="PANTHER" id="PTHR46186:SF2">
    <property type="entry name" value="CYSTATIN"/>
    <property type="match status" value="1"/>
</dbReference>